<evidence type="ECO:0000313" key="2">
    <source>
        <dbReference type="EMBL" id="PIU72964.1"/>
    </source>
</evidence>
<dbReference type="SUPFAM" id="SSF88723">
    <property type="entry name" value="PIN domain-like"/>
    <property type="match status" value="1"/>
</dbReference>
<accession>A0A2M7AR28</accession>
<sequence length="128" mass="14973">MKKVIIDTNILLRFLIKDKSTLQTEAVKIFSQAEKGTFIILLNELIIAECIWVMLSHYQMNKKKVIEQIKELIIKDEFEIRDKTIIDSALDTFSQSTLSWIDCYLLSQSKLLGLKLFTFDQRLARLCK</sequence>
<feature type="domain" description="PIN" evidence="1">
    <location>
        <begin position="2"/>
        <end position="125"/>
    </location>
</feature>
<dbReference type="Gene3D" id="3.40.50.1010">
    <property type="entry name" value="5'-nuclease"/>
    <property type="match status" value="1"/>
</dbReference>
<dbReference type="EMBL" id="PEWA01000061">
    <property type="protein sequence ID" value="PIU72964.1"/>
    <property type="molecule type" value="Genomic_DNA"/>
</dbReference>
<reference evidence="3" key="1">
    <citation type="submission" date="2017-09" db="EMBL/GenBank/DDBJ databases">
        <title>Depth-based differentiation of microbial function through sediment-hosted aquifers and enrichment of novel symbionts in the deep terrestrial subsurface.</title>
        <authorList>
            <person name="Probst A.J."/>
            <person name="Ladd B."/>
            <person name="Jarett J.K."/>
            <person name="Geller-Mcgrath D.E."/>
            <person name="Sieber C.M.K."/>
            <person name="Emerson J.B."/>
            <person name="Anantharaman K."/>
            <person name="Thomas B.C."/>
            <person name="Malmstrom R."/>
            <person name="Stieglmeier M."/>
            <person name="Klingl A."/>
            <person name="Woyke T."/>
            <person name="Ryan C.M."/>
            <person name="Banfield J.F."/>
        </authorList>
    </citation>
    <scope>NUCLEOTIDE SEQUENCE [LARGE SCALE GENOMIC DNA]</scope>
</reference>
<name>A0A2M7AR28_9BACT</name>
<comment type="caution">
    <text evidence="2">The sequence shown here is derived from an EMBL/GenBank/DDBJ whole genome shotgun (WGS) entry which is preliminary data.</text>
</comment>
<evidence type="ECO:0000313" key="3">
    <source>
        <dbReference type="Proteomes" id="UP000231407"/>
    </source>
</evidence>
<organism evidence="2 3">
    <name type="scientific">Candidatus Shapirobacteria bacterium CG06_land_8_20_14_3_00_40_12</name>
    <dbReference type="NCBI Taxonomy" id="1974881"/>
    <lineage>
        <taxon>Bacteria</taxon>
        <taxon>Candidatus Shapironibacteriota</taxon>
    </lineage>
</organism>
<proteinExistence type="predicted"/>
<evidence type="ECO:0000259" key="1">
    <source>
        <dbReference type="SMART" id="SM00670"/>
    </source>
</evidence>
<dbReference type="AlphaFoldDB" id="A0A2M7AR28"/>
<dbReference type="SMART" id="SM00670">
    <property type="entry name" value="PINc"/>
    <property type="match status" value="1"/>
</dbReference>
<dbReference type="PANTHER" id="PTHR39664">
    <property type="match status" value="1"/>
</dbReference>
<dbReference type="PANTHER" id="PTHR39664:SF2">
    <property type="entry name" value="NUCLEIC ACID-BINDING PROTEIN, CONTAINING PIN DOMAIN-RELATED"/>
    <property type="match status" value="1"/>
</dbReference>
<protein>
    <recommendedName>
        <fullName evidence="1">PIN domain-containing protein</fullName>
    </recommendedName>
</protein>
<dbReference type="Pfam" id="PF01850">
    <property type="entry name" value="PIN"/>
    <property type="match status" value="1"/>
</dbReference>
<gene>
    <name evidence="2" type="ORF">COS78_04275</name>
</gene>
<dbReference type="InterPro" id="IPR002716">
    <property type="entry name" value="PIN_dom"/>
</dbReference>
<dbReference type="Proteomes" id="UP000231407">
    <property type="component" value="Unassembled WGS sequence"/>
</dbReference>
<dbReference type="InterPro" id="IPR029060">
    <property type="entry name" value="PIN-like_dom_sf"/>
</dbReference>